<protein>
    <submittedName>
        <fullName evidence="1">Uncharacterized protein</fullName>
    </submittedName>
</protein>
<proteinExistence type="predicted"/>
<organism evidence="1 2">
    <name type="scientific">Zopfia rhizophila CBS 207.26</name>
    <dbReference type="NCBI Taxonomy" id="1314779"/>
    <lineage>
        <taxon>Eukaryota</taxon>
        <taxon>Fungi</taxon>
        <taxon>Dikarya</taxon>
        <taxon>Ascomycota</taxon>
        <taxon>Pezizomycotina</taxon>
        <taxon>Dothideomycetes</taxon>
        <taxon>Dothideomycetes incertae sedis</taxon>
        <taxon>Zopfiaceae</taxon>
        <taxon>Zopfia</taxon>
    </lineage>
</organism>
<sequence length="156" mass="17944">MHRLLSHHAFWVLELYQLNHSQHSYHENFLLQTAFQLQQKFNISSVRALAATPPTSSDHWGRHIQAENLEQILYISLAEKFPFSIAEKILPQVRNNEKLMVDTMKSVRDLDTVKVSGDGRRTWYKESFGGECFGIVSSDPSAVNTRMELQGSRIVD</sequence>
<reference evidence="1" key="1">
    <citation type="journal article" date="2020" name="Stud. Mycol.">
        <title>101 Dothideomycetes genomes: a test case for predicting lifestyles and emergence of pathogens.</title>
        <authorList>
            <person name="Haridas S."/>
            <person name="Albert R."/>
            <person name="Binder M."/>
            <person name="Bloem J."/>
            <person name="Labutti K."/>
            <person name="Salamov A."/>
            <person name="Andreopoulos B."/>
            <person name="Baker S."/>
            <person name="Barry K."/>
            <person name="Bills G."/>
            <person name="Bluhm B."/>
            <person name="Cannon C."/>
            <person name="Castanera R."/>
            <person name="Culley D."/>
            <person name="Daum C."/>
            <person name="Ezra D."/>
            <person name="Gonzalez J."/>
            <person name="Henrissat B."/>
            <person name="Kuo A."/>
            <person name="Liang C."/>
            <person name="Lipzen A."/>
            <person name="Lutzoni F."/>
            <person name="Magnuson J."/>
            <person name="Mondo S."/>
            <person name="Nolan M."/>
            <person name="Ohm R."/>
            <person name="Pangilinan J."/>
            <person name="Park H.-J."/>
            <person name="Ramirez L."/>
            <person name="Alfaro M."/>
            <person name="Sun H."/>
            <person name="Tritt A."/>
            <person name="Yoshinaga Y."/>
            <person name="Zwiers L.-H."/>
            <person name="Turgeon B."/>
            <person name="Goodwin S."/>
            <person name="Spatafora J."/>
            <person name="Crous P."/>
            <person name="Grigoriev I."/>
        </authorList>
    </citation>
    <scope>NUCLEOTIDE SEQUENCE</scope>
    <source>
        <strain evidence="1">CBS 207.26</strain>
    </source>
</reference>
<dbReference type="AlphaFoldDB" id="A0A6A6D6Z2"/>
<dbReference type="Proteomes" id="UP000800200">
    <property type="component" value="Unassembled WGS sequence"/>
</dbReference>
<keyword evidence="2" id="KW-1185">Reference proteome</keyword>
<accession>A0A6A6D6Z2</accession>
<evidence type="ECO:0000313" key="2">
    <source>
        <dbReference type="Proteomes" id="UP000800200"/>
    </source>
</evidence>
<evidence type="ECO:0000313" key="1">
    <source>
        <dbReference type="EMBL" id="KAF2175244.1"/>
    </source>
</evidence>
<dbReference type="EMBL" id="ML994739">
    <property type="protein sequence ID" value="KAF2175244.1"/>
    <property type="molecule type" value="Genomic_DNA"/>
</dbReference>
<gene>
    <name evidence="1" type="ORF">K469DRAFT_684381</name>
</gene>
<name>A0A6A6D6Z2_9PEZI</name>